<dbReference type="InterPro" id="IPR003439">
    <property type="entry name" value="ABC_transporter-like_ATP-bd"/>
</dbReference>
<evidence type="ECO:0000256" key="7">
    <source>
        <dbReference type="ARBA" id="ARBA00022692"/>
    </source>
</evidence>
<feature type="transmembrane region" description="Helical" evidence="12">
    <location>
        <begin position="33"/>
        <end position="55"/>
    </location>
</feature>
<dbReference type="InterPro" id="IPR035906">
    <property type="entry name" value="MetI-like_sf"/>
</dbReference>
<evidence type="ECO:0000313" key="15">
    <source>
        <dbReference type="EMBL" id="SDA66663.1"/>
    </source>
</evidence>
<dbReference type="PROSITE" id="PS00211">
    <property type="entry name" value="ABC_TRANSPORTER_1"/>
    <property type="match status" value="1"/>
</dbReference>
<dbReference type="CDD" id="cd06261">
    <property type="entry name" value="TM_PBP2"/>
    <property type="match status" value="1"/>
</dbReference>
<keyword evidence="8" id="KW-0547">Nucleotide-binding</keyword>
<keyword evidence="7 12" id="KW-0812">Transmembrane</keyword>
<dbReference type="Proteomes" id="UP000198588">
    <property type="component" value="Unassembled WGS sequence"/>
</dbReference>
<evidence type="ECO:0000256" key="2">
    <source>
        <dbReference type="ARBA" id="ARBA00004429"/>
    </source>
</evidence>
<feature type="domain" description="ABC transporter" evidence="13">
    <location>
        <begin position="277"/>
        <end position="509"/>
    </location>
</feature>
<evidence type="ECO:0000256" key="3">
    <source>
        <dbReference type="ARBA" id="ARBA00005417"/>
    </source>
</evidence>
<dbReference type="InterPro" id="IPR003593">
    <property type="entry name" value="AAA+_ATPase"/>
</dbReference>
<dbReference type="EMBL" id="FMXM01000005">
    <property type="protein sequence ID" value="SDA66663.1"/>
    <property type="molecule type" value="Genomic_DNA"/>
</dbReference>
<dbReference type="InterPro" id="IPR010065">
    <property type="entry name" value="AA_ABC_transptr_permease_3TM"/>
</dbReference>
<keyword evidence="11 12" id="KW-0472">Membrane</keyword>
<dbReference type="GO" id="GO:0016887">
    <property type="term" value="F:ATP hydrolysis activity"/>
    <property type="evidence" value="ECO:0007669"/>
    <property type="project" value="InterPro"/>
</dbReference>
<feature type="domain" description="ABC transmembrane type-1" evidence="14">
    <location>
        <begin position="29"/>
        <end position="223"/>
    </location>
</feature>
<gene>
    <name evidence="15" type="ORF">SAMN02927914_02070</name>
</gene>
<evidence type="ECO:0000259" key="14">
    <source>
        <dbReference type="PROSITE" id="PS50928"/>
    </source>
</evidence>
<evidence type="ECO:0000256" key="9">
    <source>
        <dbReference type="ARBA" id="ARBA00022840"/>
    </source>
</evidence>
<dbReference type="OrthoDB" id="7242531at2"/>
<evidence type="ECO:0000256" key="12">
    <source>
        <dbReference type="RuleBase" id="RU363032"/>
    </source>
</evidence>
<feature type="transmembrane region" description="Helical" evidence="12">
    <location>
        <begin position="101"/>
        <end position="120"/>
    </location>
</feature>
<dbReference type="SUPFAM" id="SSF161098">
    <property type="entry name" value="MetI-like"/>
    <property type="match status" value="1"/>
</dbReference>
<feature type="transmembrane region" description="Helical" evidence="12">
    <location>
        <begin position="67"/>
        <end position="89"/>
    </location>
</feature>
<dbReference type="SUPFAM" id="SSF52540">
    <property type="entry name" value="P-loop containing nucleoside triphosphate hydrolases"/>
    <property type="match status" value="1"/>
</dbReference>
<proteinExistence type="inferred from homology"/>
<dbReference type="InterPro" id="IPR027417">
    <property type="entry name" value="P-loop_NTPase"/>
</dbReference>
<evidence type="ECO:0000256" key="10">
    <source>
        <dbReference type="ARBA" id="ARBA00022989"/>
    </source>
</evidence>
<evidence type="ECO:0000256" key="1">
    <source>
        <dbReference type="ARBA" id="ARBA00004202"/>
    </source>
</evidence>
<dbReference type="InterPro" id="IPR000515">
    <property type="entry name" value="MetI-like"/>
</dbReference>
<dbReference type="InterPro" id="IPR050086">
    <property type="entry name" value="MetN_ABC_transporter-like"/>
</dbReference>
<comment type="similarity">
    <text evidence="4">Belongs to the binding-protein-dependent transport system permease family. HisMQ subfamily.</text>
</comment>
<evidence type="ECO:0000313" key="16">
    <source>
        <dbReference type="Proteomes" id="UP000198588"/>
    </source>
</evidence>
<evidence type="ECO:0000256" key="11">
    <source>
        <dbReference type="ARBA" id="ARBA00023136"/>
    </source>
</evidence>
<dbReference type="PANTHER" id="PTHR43166">
    <property type="entry name" value="AMINO ACID IMPORT ATP-BINDING PROTEIN"/>
    <property type="match status" value="1"/>
</dbReference>
<dbReference type="Gene3D" id="3.40.50.300">
    <property type="entry name" value="P-loop containing nucleotide triphosphate hydrolases"/>
    <property type="match status" value="1"/>
</dbReference>
<keyword evidence="6" id="KW-1003">Cell membrane</keyword>
<evidence type="ECO:0000256" key="4">
    <source>
        <dbReference type="ARBA" id="ARBA00010072"/>
    </source>
</evidence>
<dbReference type="AlphaFoldDB" id="A0A1G5X899"/>
<dbReference type="RefSeq" id="WP_091577334.1">
    <property type="nucleotide sequence ID" value="NZ_FMXM01000005.1"/>
</dbReference>
<reference evidence="15 16" key="1">
    <citation type="submission" date="2016-10" db="EMBL/GenBank/DDBJ databases">
        <authorList>
            <person name="de Groot N.N."/>
        </authorList>
    </citation>
    <scope>NUCLEOTIDE SEQUENCE [LARGE SCALE GENOMIC DNA]</scope>
    <source>
        <strain evidence="15 16">CGMCC 1.12097</strain>
    </source>
</reference>
<keyword evidence="9" id="KW-0067">ATP-binding</keyword>
<dbReference type="CDD" id="cd03262">
    <property type="entry name" value="ABC_HisP_GlnQ"/>
    <property type="match status" value="1"/>
</dbReference>
<keyword evidence="5 12" id="KW-0813">Transport</keyword>
<sequence length="513" mass="55291">MNWLENLRRSFLDWQAMADVLPSMITIGLKNTLILAATSTVLGVILGMILAVMGISQSRWLRIPARIYTDVFRGLPAIVTILLIGQGFARIGREIFGPSPYPLGILALSLIAGAYIGEIFRSGIQSVERGQMEACRALSMSYGQGMRLIVIPQGIRRVLPALVNQFIGNVKDSSLVYFLGLLASEREIFRVGQDQAVVTGNLSPLLLAGVFYLVITVPLTHVVNYIDNSLRVGKQKAGLVASGLAEVSELESAVGSPPSETSPEGNSALHRFKGGSLAITDLDMAYGDLDVLKGVSLTVNPGTVTCVIGPSGSGKSTLLRCLNRLVEPKGGDVLLDGASILAMKPEKLRRRVGMVFQHFNLFPDHTALENVMLSLTKVKGMPVQEAERIGEARLADVGLAARKHHRPGSLSGGQQQRVAIARALAMDPEVILFDEVTSALDPELVKGVLNLMADLGRRGMTMVVVTHEMGFARKVADQVVFMDEGRVIEVGTPAAIFDTPKSPRLKHFLAEVL</sequence>
<evidence type="ECO:0000256" key="6">
    <source>
        <dbReference type="ARBA" id="ARBA00022475"/>
    </source>
</evidence>
<comment type="similarity">
    <text evidence="3">Belongs to the ABC transporter superfamily.</text>
</comment>
<keyword evidence="10 12" id="KW-1133">Transmembrane helix</keyword>
<dbReference type="PROSITE" id="PS50928">
    <property type="entry name" value="ABC_TM1"/>
    <property type="match status" value="1"/>
</dbReference>
<dbReference type="PROSITE" id="PS50893">
    <property type="entry name" value="ABC_TRANSPORTER_2"/>
    <property type="match status" value="1"/>
</dbReference>
<evidence type="ECO:0000256" key="8">
    <source>
        <dbReference type="ARBA" id="ARBA00022741"/>
    </source>
</evidence>
<dbReference type="SMART" id="SM00382">
    <property type="entry name" value="AAA"/>
    <property type="match status" value="1"/>
</dbReference>
<dbReference type="GO" id="GO:0005524">
    <property type="term" value="F:ATP binding"/>
    <property type="evidence" value="ECO:0007669"/>
    <property type="project" value="UniProtKB-KW"/>
</dbReference>
<dbReference type="GO" id="GO:0043190">
    <property type="term" value="C:ATP-binding cassette (ABC) transporter complex"/>
    <property type="evidence" value="ECO:0007669"/>
    <property type="project" value="InterPro"/>
</dbReference>
<evidence type="ECO:0000259" key="13">
    <source>
        <dbReference type="PROSITE" id="PS50893"/>
    </source>
</evidence>
<dbReference type="STRING" id="1165689.SAMN02927914_02070"/>
<protein>
    <submittedName>
        <fullName evidence="15">Polar amino acid transport system permease protein</fullName>
    </submittedName>
</protein>
<accession>A0A1G5X899</accession>
<name>A0A1G5X899_9HYPH</name>
<comment type="subcellular location">
    <subcellularLocation>
        <location evidence="2">Cell inner membrane</location>
        <topology evidence="2">Multi-pass membrane protein</topology>
    </subcellularLocation>
    <subcellularLocation>
        <location evidence="12">Cell membrane</location>
        <topology evidence="12">Multi-pass membrane protein</topology>
    </subcellularLocation>
    <subcellularLocation>
        <location evidence="1">Cell membrane</location>
        <topology evidence="1">Peripheral membrane protein</topology>
    </subcellularLocation>
</comment>
<dbReference type="PANTHER" id="PTHR43166:SF9">
    <property type="entry name" value="GLUTAMATE_ASPARTATE IMPORT ATP-BINDING PROTEIN GLTL"/>
    <property type="match status" value="1"/>
</dbReference>
<dbReference type="Gene3D" id="1.10.3720.10">
    <property type="entry name" value="MetI-like"/>
    <property type="match status" value="1"/>
</dbReference>
<organism evidence="15 16">
    <name type="scientific">Mesorhizobium qingshengii</name>
    <dbReference type="NCBI Taxonomy" id="1165689"/>
    <lineage>
        <taxon>Bacteria</taxon>
        <taxon>Pseudomonadati</taxon>
        <taxon>Pseudomonadota</taxon>
        <taxon>Alphaproteobacteria</taxon>
        <taxon>Hyphomicrobiales</taxon>
        <taxon>Phyllobacteriaceae</taxon>
        <taxon>Mesorhizobium</taxon>
    </lineage>
</organism>
<dbReference type="Pfam" id="PF00528">
    <property type="entry name" value="BPD_transp_1"/>
    <property type="match status" value="1"/>
</dbReference>
<dbReference type="Pfam" id="PF00005">
    <property type="entry name" value="ABC_tran"/>
    <property type="match status" value="1"/>
</dbReference>
<dbReference type="InterPro" id="IPR017871">
    <property type="entry name" value="ABC_transporter-like_CS"/>
</dbReference>
<dbReference type="NCBIfam" id="TIGR01726">
    <property type="entry name" value="HEQRo_perm_3TM"/>
    <property type="match status" value="1"/>
</dbReference>
<evidence type="ECO:0000256" key="5">
    <source>
        <dbReference type="ARBA" id="ARBA00022448"/>
    </source>
</evidence>
<dbReference type="GO" id="GO:0022857">
    <property type="term" value="F:transmembrane transporter activity"/>
    <property type="evidence" value="ECO:0007669"/>
    <property type="project" value="InterPro"/>
</dbReference>